<dbReference type="InterPro" id="IPR006016">
    <property type="entry name" value="UspA"/>
</dbReference>
<dbReference type="InterPro" id="IPR006015">
    <property type="entry name" value="Universal_stress_UspA"/>
</dbReference>
<evidence type="ECO:0000259" key="2">
    <source>
        <dbReference type="Pfam" id="PF00582"/>
    </source>
</evidence>
<comment type="similarity">
    <text evidence="1">Belongs to the universal stress protein A family.</text>
</comment>
<name>A0A098SFD9_9BACT</name>
<comment type="caution">
    <text evidence="3">The sequence shown here is derived from an EMBL/GenBank/DDBJ whole genome shotgun (WGS) entry which is preliminary data.</text>
</comment>
<feature type="domain" description="UspA" evidence="2">
    <location>
        <begin position="161"/>
        <end position="272"/>
    </location>
</feature>
<protein>
    <recommendedName>
        <fullName evidence="2">UspA domain-containing protein</fullName>
    </recommendedName>
</protein>
<dbReference type="PANTHER" id="PTHR46268">
    <property type="entry name" value="STRESS RESPONSE PROTEIN NHAX"/>
    <property type="match status" value="1"/>
</dbReference>
<dbReference type="Pfam" id="PF00582">
    <property type="entry name" value="Usp"/>
    <property type="match status" value="2"/>
</dbReference>
<sequence>MKNLLIPVDFSNASRNAFQYAMELAARIGAEQAKLVHVFLPESSGEADFIPPVNALMETRHKLLNDFLEELISESPGGLPVDVQTELLVGFPADEIASKSEDYDLVVMGTTGDGGVLERVFGSVSSSVSQRAGCPVLLIPKDVRYAPIKHMVYASHYDAHHETVVKKLIAFNRLFNAHVHFVHVQRNKDIPFEKEQGKLFEELFEQGDPPFAFEMAEVKGDSVVEGLSAYAAAHGAQVIVMATRHRGFWENILHSSQTKKMVLATETPLLILHLDMD</sequence>
<dbReference type="RefSeq" id="WP_044215834.1">
    <property type="nucleotide sequence ID" value="NZ_JBKAGJ010000005.1"/>
</dbReference>
<feature type="domain" description="UspA" evidence="2">
    <location>
        <begin position="1"/>
        <end position="140"/>
    </location>
</feature>
<dbReference type="Gene3D" id="3.40.50.12370">
    <property type="match status" value="1"/>
</dbReference>
<dbReference type="PANTHER" id="PTHR46268:SF6">
    <property type="entry name" value="UNIVERSAL STRESS PROTEIN UP12"/>
    <property type="match status" value="1"/>
</dbReference>
<dbReference type="CDD" id="cd00293">
    <property type="entry name" value="USP-like"/>
    <property type="match status" value="2"/>
</dbReference>
<dbReference type="AlphaFoldDB" id="A0A098SFD9"/>
<gene>
    <name evidence="3" type="ORF">IX84_01150</name>
</gene>
<evidence type="ECO:0000313" key="3">
    <source>
        <dbReference type="EMBL" id="KGE89672.1"/>
    </source>
</evidence>
<proteinExistence type="inferred from homology"/>
<dbReference type="SUPFAM" id="SSF52402">
    <property type="entry name" value="Adenine nucleotide alpha hydrolases-like"/>
    <property type="match status" value="2"/>
</dbReference>
<accession>A0A098SFD9</accession>
<dbReference type="OrthoDB" id="9788959at2"/>
<dbReference type="EMBL" id="JPOS01000003">
    <property type="protein sequence ID" value="KGE89672.1"/>
    <property type="molecule type" value="Genomic_DNA"/>
</dbReference>
<evidence type="ECO:0000256" key="1">
    <source>
        <dbReference type="ARBA" id="ARBA00008791"/>
    </source>
</evidence>
<evidence type="ECO:0000313" key="4">
    <source>
        <dbReference type="Proteomes" id="UP000029736"/>
    </source>
</evidence>
<dbReference type="PRINTS" id="PR01438">
    <property type="entry name" value="UNVRSLSTRESS"/>
</dbReference>
<keyword evidence="4" id="KW-1185">Reference proteome</keyword>
<reference evidence="3 4" key="1">
    <citation type="journal article" date="2014" name="Int. J. Syst. Evol. Microbiol.">
        <title>Phaeodactylibacter xiamenensis gen. nov., sp. nov., a member of the family Saprospiraceae isolated from the marine alga Phaeodactylum tricornutum.</title>
        <authorList>
            <person name="Chen Z.Jr."/>
            <person name="Lei X."/>
            <person name="Lai Q."/>
            <person name="Li Y."/>
            <person name="Zhang B."/>
            <person name="Zhang J."/>
            <person name="Zhang H."/>
            <person name="Yang L."/>
            <person name="Zheng W."/>
            <person name="Tian Y."/>
            <person name="Yu Z."/>
            <person name="Xu H.Jr."/>
            <person name="Zheng T."/>
        </authorList>
    </citation>
    <scope>NUCLEOTIDE SEQUENCE [LARGE SCALE GENOMIC DNA]</scope>
    <source>
        <strain evidence="3 4">KD52</strain>
    </source>
</reference>
<organism evidence="3 4">
    <name type="scientific">Phaeodactylibacter xiamenensis</name>
    <dbReference type="NCBI Taxonomy" id="1524460"/>
    <lineage>
        <taxon>Bacteria</taxon>
        <taxon>Pseudomonadati</taxon>
        <taxon>Bacteroidota</taxon>
        <taxon>Saprospiria</taxon>
        <taxon>Saprospirales</taxon>
        <taxon>Haliscomenobacteraceae</taxon>
        <taxon>Phaeodactylibacter</taxon>
    </lineage>
</organism>
<dbReference type="Proteomes" id="UP000029736">
    <property type="component" value="Unassembled WGS sequence"/>
</dbReference>